<gene>
    <name evidence="2" type="ORF">R3P38DRAFT_2802824</name>
</gene>
<organism evidence="2 3">
    <name type="scientific">Favolaschia claudopus</name>
    <dbReference type="NCBI Taxonomy" id="2862362"/>
    <lineage>
        <taxon>Eukaryota</taxon>
        <taxon>Fungi</taxon>
        <taxon>Dikarya</taxon>
        <taxon>Basidiomycota</taxon>
        <taxon>Agaricomycotina</taxon>
        <taxon>Agaricomycetes</taxon>
        <taxon>Agaricomycetidae</taxon>
        <taxon>Agaricales</taxon>
        <taxon>Marasmiineae</taxon>
        <taxon>Mycenaceae</taxon>
        <taxon>Favolaschia</taxon>
    </lineage>
</organism>
<feature type="region of interest" description="Disordered" evidence="1">
    <location>
        <begin position="89"/>
        <end position="113"/>
    </location>
</feature>
<protein>
    <submittedName>
        <fullName evidence="2">Uncharacterized protein</fullName>
    </submittedName>
</protein>
<dbReference type="Proteomes" id="UP001362999">
    <property type="component" value="Unassembled WGS sequence"/>
</dbReference>
<feature type="region of interest" description="Disordered" evidence="1">
    <location>
        <begin position="652"/>
        <end position="731"/>
    </location>
</feature>
<name>A0AAV9ZU68_9AGAR</name>
<feature type="compositionally biased region" description="Pro residues" evidence="1">
    <location>
        <begin position="101"/>
        <end position="111"/>
    </location>
</feature>
<proteinExistence type="predicted"/>
<feature type="compositionally biased region" description="Basic residues" evidence="1">
    <location>
        <begin position="700"/>
        <end position="715"/>
    </location>
</feature>
<feature type="compositionally biased region" description="Acidic residues" evidence="1">
    <location>
        <begin position="656"/>
        <end position="693"/>
    </location>
</feature>
<dbReference type="EMBL" id="JAWWNJ010000111">
    <property type="protein sequence ID" value="KAK6992349.1"/>
    <property type="molecule type" value="Genomic_DNA"/>
</dbReference>
<sequence length="818" mass="92400">MVKTDDLKPCRICQHPCKPRGLKNHENACANKVKDGKFAAKIKSQQLSKLIWAHNVPGPFNAQAHPEPGNAEPLTKPSEYLDFHLEDPIDDTETRDDNPVLDPPPQIPAPTPEIKRVYHPHTKRAPEFQSFNVYLTSNIAERRPPVDPHPWQPFRSQLDFEVAEFCEQNMLNKHSTTTLLSLIRRFISTPTEFTLANPSNLDKLWDLASHKCTAFEHGTVIVNYNKEDKMFDTYVRPLWDWALNLIQDPGLASSFVWDPEKFNGDSYIRFYHEPWTADAFWNAQSALPDDPAAKPLCFVIYADKSKLSTFGTQKAYAVVARLANIRVGIQNSTGFGGGQVVGHQPIVPDDPNERDKPKFANFKNIVWHAALYKLLESIVDISKVGHWTKCGDDVLRWLWPLVLILAADYEEACVMALFRGLRGLYPCPICFVPAQEQSDLSAEHPLRTAEGSKKILDEACALRTKEEQEEHLKAHGMRNVENSFGKVRGSDVHRAISGDPLHADENGMFDDHIFVQLKARVEALGRAAVVKIDSQMASFPRWRNLKHFATVMNTSFNDGSKNEDIAKTILFVAHSVLKDEAGLLLLKALRCYLEYRTALSAEVHTAETIADGEKEVQLFNSAMQVCTNIRLNELAHTQQEYIAICDGTEYENVADGQDDDSSSSSSEEESDDEESSSEEEDDEGEEEDEDELPEVISIPVKRRRKGRKKRSKRKKTSEPEPDHDEAPPPREIEIKIAVFTPEQMKKAKSSRGAAAADVFSLLSDQPWNTLQTRISAQIITVIKPAILKLDDYNITFTIPRRVSDPMRLVDRTNCWENG</sequence>
<reference evidence="2 3" key="1">
    <citation type="journal article" date="2024" name="J Genomics">
        <title>Draft genome sequencing and assembly of Favolaschia claudopus CIRM-BRFM 2984 isolated from oak limbs.</title>
        <authorList>
            <person name="Navarro D."/>
            <person name="Drula E."/>
            <person name="Chaduli D."/>
            <person name="Cazenave R."/>
            <person name="Ahrendt S."/>
            <person name="Wang J."/>
            <person name="Lipzen A."/>
            <person name="Daum C."/>
            <person name="Barry K."/>
            <person name="Grigoriev I.V."/>
            <person name="Favel A."/>
            <person name="Rosso M.N."/>
            <person name="Martin F."/>
        </authorList>
    </citation>
    <scope>NUCLEOTIDE SEQUENCE [LARGE SCALE GENOMIC DNA]</scope>
    <source>
        <strain evidence="2 3">CIRM-BRFM 2984</strain>
    </source>
</reference>
<dbReference type="Pfam" id="PF18759">
    <property type="entry name" value="Plavaka"/>
    <property type="match status" value="1"/>
</dbReference>
<evidence type="ECO:0000313" key="3">
    <source>
        <dbReference type="Proteomes" id="UP001362999"/>
    </source>
</evidence>
<keyword evidence="3" id="KW-1185">Reference proteome</keyword>
<evidence type="ECO:0000256" key="1">
    <source>
        <dbReference type="SAM" id="MobiDB-lite"/>
    </source>
</evidence>
<dbReference type="AlphaFoldDB" id="A0AAV9ZU68"/>
<comment type="caution">
    <text evidence="2">The sequence shown here is derived from an EMBL/GenBank/DDBJ whole genome shotgun (WGS) entry which is preliminary data.</text>
</comment>
<accession>A0AAV9ZU68</accession>
<dbReference type="InterPro" id="IPR041078">
    <property type="entry name" value="Plavaka"/>
</dbReference>
<feature type="compositionally biased region" description="Basic and acidic residues" evidence="1">
    <location>
        <begin position="716"/>
        <end position="731"/>
    </location>
</feature>
<evidence type="ECO:0000313" key="2">
    <source>
        <dbReference type="EMBL" id="KAK6992349.1"/>
    </source>
</evidence>